<dbReference type="PANTHER" id="PTHR33055:SF15">
    <property type="entry name" value="TRANSPOSASE-RELATED"/>
    <property type="match status" value="1"/>
</dbReference>
<dbReference type="InterPro" id="IPR003346">
    <property type="entry name" value="Transposase_20"/>
</dbReference>
<dbReference type="PANTHER" id="PTHR33055">
    <property type="entry name" value="TRANSPOSASE FOR INSERTION SEQUENCE ELEMENT IS1111A"/>
    <property type="match status" value="1"/>
</dbReference>
<feature type="domain" description="Transposase IS116/IS110/IS902 C-terminal" evidence="3">
    <location>
        <begin position="270"/>
        <end position="354"/>
    </location>
</feature>
<sequence length="397" mass="44582">MFYLGIDIGKNNHVASLIDEKCKIIFKAFSFSNTYVGGDSLLDKLASFNISVNDVEIGMEATGHYWLSIYSFLVEKGFVIHVINPIQTDGWRKGTEIRKRKTDIIDSILIADLIRYGDFLETSLANEDTLSLRNLSRFRNYLINSIGDLKRKTICVLDQVFPEYQSIFSNIFGQTSKEILLHFNTPDDFENISSEQLQKVLSEITMKKFAMDKINEISSATKKSFGIKFCLDSFSLQLKLLIEQINFIEKQVIDVEQQISALLDKINSPITTIPGIGNITAATILGEIGDISRFKNPSKLVAYAGIDASISQSGEYNSTNNKMSKRGSPYLRKALFSAALVASNCDPVFKAFYQKKRSEGKHHLTAVGAVARKLCYTIYAILKNNCSYEVKLPKNDC</sequence>
<accession>D9TQH9</accession>
<dbReference type="InterPro" id="IPR002525">
    <property type="entry name" value="Transp_IS110-like_N"/>
</dbReference>
<dbReference type="NCBIfam" id="NF033542">
    <property type="entry name" value="transpos_IS110"/>
    <property type="match status" value="1"/>
</dbReference>
<dbReference type="Pfam" id="PF02371">
    <property type="entry name" value="Transposase_20"/>
    <property type="match status" value="1"/>
</dbReference>
<dbReference type="KEGG" id="ttm:Tthe_1711"/>
<organism evidence="4 5">
    <name type="scientific">Thermoanaerobacterium thermosaccharolyticum (strain ATCC 7956 / DSM 571 / NCIMB 9385 / NCA 3814 / NCTC 13789 / WDCM 00135 / 2032)</name>
    <name type="common">Clostridium thermosaccharolyticum</name>
    <dbReference type="NCBI Taxonomy" id="580327"/>
    <lineage>
        <taxon>Bacteria</taxon>
        <taxon>Bacillati</taxon>
        <taxon>Bacillota</taxon>
        <taxon>Clostridia</taxon>
        <taxon>Thermoanaerobacterales</taxon>
        <taxon>Thermoanaerobacteraceae</taxon>
        <taxon>Thermoanaerobacterium</taxon>
    </lineage>
</organism>
<dbReference type="eggNOG" id="COG3547">
    <property type="taxonomic scope" value="Bacteria"/>
</dbReference>
<dbReference type="GO" id="GO:0006313">
    <property type="term" value="P:DNA transposition"/>
    <property type="evidence" value="ECO:0007669"/>
    <property type="project" value="InterPro"/>
</dbReference>
<dbReference type="EMBL" id="CP002171">
    <property type="protein sequence ID" value="ADL69213.1"/>
    <property type="molecule type" value="Genomic_DNA"/>
</dbReference>
<feature type="coiled-coil region" evidence="1">
    <location>
        <begin position="231"/>
        <end position="265"/>
    </location>
</feature>
<evidence type="ECO:0000256" key="1">
    <source>
        <dbReference type="SAM" id="Coils"/>
    </source>
</evidence>
<name>D9TQH9_THETC</name>
<dbReference type="InterPro" id="IPR047650">
    <property type="entry name" value="Transpos_IS110"/>
</dbReference>
<dbReference type="Pfam" id="PF01548">
    <property type="entry name" value="DEDD_Tnp_IS110"/>
    <property type="match status" value="1"/>
</dbReference>
<feature type="domain" description="Transposase IS110-like N-terminal" evidence="2">
    <location>
        <begin position="4"/>
        <end position="162"/>
    </location>
</feature>
<evidence type="ECO:0000259" key="3">
    <source>
        <dbReference type="Pfam" id="PF02371"/>
    </source>
</evidence>
<keyword evidence="5" id="KW-1185">Reference proteome</keyword>
<evidence type="ECO:0000313" key="4">
    <source>
        <dbReference type="EMBL" id="ADL69213.1"/>
    </source>
</evidence>
<keyword evidence="1" id="KW-0175">Coiled coil</keyword>
<dbReference type="GeneID" id="93864536"/>
<dbReference type="OrthoDB" id="9811278at2"/>
<dbReference type="GO" id="GO:0004803">
    <property type="term" value="F:transposase activity"/>
    <property type="evidence" value="ECO:0007669"/>
    <property type="project" value="InterPro"/>
</dbReference>
<gene>
    <name evidence="4" type="ordered locus">Tthe_1711</name>
</gene>
<proteinExistence type="predicted"/>
<dbReference type="RefSeq" id="WP_013298179.1">
    <property type="nucleotide sequence ID" value="NC_014410.1"/>
</dbReference>
<dbReference type="AlphaFoldDB" id="D9TQH9"/>
<dbReference type="GO" id="GO:0003677">
    <property type="term" value="F:DNA binding"/>
    <property type="evidence" value="ECO:0007669"/>
    <property type="project" value="InterPro"/>
</dbReference>
<protein>
    <submittedName>
        <fullName evidence="4">Transposase IS116/IS110/IS902 family protein</fullName>
    </submittedName>
</protein>
<evidence type="ECO:0000313" key="5">
    <source>
        <dbReference type="Proteomes" id="UP000001626"/>
    </source>
</evidence>
<reference evidence="4 5" key="1">
    <citation type="submission" date="2010-08" db="EMBL/GenBank/DDBJ databases">
        <title>Complete sequence of Thermoanaerobacterium thermosaccharolyticum DSM 571.</title>
        <authorList>
            <consortium name="US DOE Joint Genome Institute"/>
            <person name="Lucas S."/>
            <person name="Copeland A."/>
            <person name="Lapidus A."/>
            <person name="Cheng J.-F."/>
            <person name="Bruce D."/>
            <person name="Goodwin L."/>
            <person name="Pitluck S."/>
            <person name="Teshima H."/>
            <person name="Detter J.C."/>
            <person name="Han C."/>
            <person name="Tapia R."/>
            <person name="Land M."/>
            <person name="Hauser L."/>
            <person name="Chang Y.-J."/>
            <person name="Jeffries C."/>
            <person name="Kyrpides N."/>
            <person name="Ivanova N."/>
            <person name="Mikhailova N."/>
            <person name="Hemme C.L."/>
            <person name="Woyke T."/>
        </authorList>
    </citation>
    <scope>NUCLEOTIDE SEQUENCE [LARGE SCALE GENOMIC DNA]</scope>
    <source>
        <strain evidence="5">ATCC 7956 / DSM 571 / NCIMB 9385 / NCA 3814 / NCTC 13789 / WDCM 00135 / 2032</strain>
    </source>
</reference>
<dbReference type="HOGENOM" id="CLU_036902_4_8_9"/>
<evidence type="ECO:0000259" key="2">
    <source>
        <dbReference type="Pfam" id="PF01548"/>
    </source>
</evidence>
<dbReference type="Proteomes" id="UP000001626">
    <property type="component" value="Chromosome"/>
</dbReference>